<sequence length="129" mass="14350">MMTGLERMSRARARLRSPSRRENGGLCDRIEGCSCGNPRVSVIVLKAAGGYEGGRMACVPSIEGDCVIVDVELQYIEDCDEAGEVTYRCTMVMKAASCGSLIVVLFWKWAQQLDEQCEGVEICRQYTRR</sequence>
<proteinExistence type="predicted"/>
<dbReference type="EMBL" id="JBEDUW010000037">
    <property type="protein sequence ID" value="KAK9907151.1"/>
    <property type="molecule type" value="Genomic_DNA"/>
</dbReference>
<protein>
    <submittedName>
        <fullName evidence="2">Uncharacterized protein</fullName>
    </submittedName>
</protein>
<evidence type="ECO:0000256" key="1">
    <source>
        <dbReference type="SAM" id="MobiDB-lite"/>
    </source>
</evidence>
<dbReference type="AlphaFoldDB" id="A0AAW1VS91"/>
<dbReference type="Proteomes" id="UP001457282">
    <property type="component" value="Unassembled WGS sequence"/>
</dbReference>
<evidence type="ECO:0000313" key="3">
    <source>
        <dbReference type="Proteomes" id="UP001457282"/>
    </source>
</evidence>
<gene>
    <name evidence="2" type="ORF">M0R45_002396</name>
</gene>
<keyword evidence="3" id="KW-1185">Reference proteome</keyword>
<accession>A0AAW1VS91</accession>
<evidence type="ECO:0000313" key="2">
    <source>
        <dbReference type="EMBL" id="KAK9907151.1"/>
    </source>
</evidence>
<organism evidence="2 3">
    <name type="scientific">Rubus argutus</name>
    <name type="common">Southern blackberry</name>
    <dbReference type="NCBI Taxonomy" id="59490"/>
    <lineage>
        <taxon>Eukaryota</taxon>
        <taxon>Viridiplantae</taxon>
        <taxon>Streptophyta</taxon>
        <taxon>Embryophyta</taxon>
        <taxon>Tracheophyta</taxon>
        <taxon>Spermatophyta</taxon>
        <taxon>Magnoliopsida</taxon>
        <taxon>eudicotyledons</taxon>
        <taxon>Gunneridae</taxon>
        <taxon>Pentapetalae</taxon>
        <taxon>rosids</taxon>
        <taxon>fabids</taxon>
        <taxon>Rosales</taxon>
        <taxon>Rosaceae</taxon>
        <taxon>Rosoideae</taxon>
        <taxon>Rosoideae incertae sedis</taxon>
        <taxon>Rubus</taxon>
    </lineage>
</organism>
<comment type="caution">
    <text evidence="2">The sequence shown here is derived from an EMBL/GenBank/DDBJ whole genome shotgun (WGS) entry which is preliminary data.</text>
</comment>
<reference evidence="2 3" key="1">
    <citation type="journal article" date="2023" name="G3 (Bethesda)">
        <title>A chromosome-length genome assembly and annotation of blackberry (Rubus argutus, cv. 'Hillquist').</title>
        <authorList>
            <person name="Bruna T."/>
            <person name="Aryal R."/>
            <person name="Dudchenko O."/>
            <person name="Sargent D.J."/>
            <person name="Mead D."/>
            <person name="Buti M."/>
            <person name="Cavallini A."/>
            <person name="Hytonen T."/>
            <person name="Andres J."/>
            <person name="Pham M."/>
            <person name="Weisz D."/>
            <person name="Mascagni F."/>
            <person name="Usai G."/>
            <person name="Natali L."/>
            <person name="Bassil N."/>
            <person name="Fernandez G.E."/>
            <person name="Lomsadze A."/>
            <person name="Armour M."/>
            <person name="Olukolu B."/>
            <person name="Poorten T."/>
            <person name="Britton C."/>
            <person name="Davik J."/>
            <person name="Ashrafi H."/>
            <person name="Aiden E.L."/>
            <person name="Borodovsky M."/>
            <person name="Worthington M."/>
        </authorList>
    </citation>
    <scope>NUCLEOTIDE SEQUENCE [LARGE SCALE GENOMIC DNA]</scope>
    <source>
        <strain evidence="2">PI 553951</strain>
    </source>
</reference>
<feature type="region of interest" description="Disordered" evidence="1">
    <location>
        <begin position="1"/>
        <end position="20"/>
    </location>
</feature>
<name>A0AAW1VS91_RUBAR</name>